<dbReference type="InterPro" id="IPR050271">
    <property type="entry name" value="UDP-glycosyltransferase"/>
</dbReference>
<evidence type="ECO:0000256" key="2">
    <source>
        <dbReference type="ARBA" id="ARBA00022676"/>
    </source>
</evidence>
<dbReference type="PANTHER" id="PTHR48043:SF145">
    <property type="entry name" value="FI06409P-RELATED"/>
    <property type="match status" value="1"/>
</dbReference>
<dbReference type="SUPFAM" id="SSF53756">
    <property type="entry name" value="UDP-Glycosyltransferase/glycogen phosphorylase"/>
    <property type="match status" value="1"/>
</dbReference>
<evidence type="ECO:0000256" key="1">
    <source>
        <dbReference type="ARBA" id="ARBA00009995"/>
    </source>
</evidence>
<feature type="non-terminal residue" evidence="5">
    <location>
        <position position="167"/>
    </location>
</feature>
<dbReference type="Pfam" id="PF00201">
    <property type="entry name" value="UDPGT"/>
    <property type="match status" value="1"/>
</dbReference>
<proteinExistence type="inferred from homology"/>
<dbReference type="CDD" id="cd03784">
    <property type="entry name" value="GT1_Gtf-like"/>
    <property type="match status" value="1"/>
</dbReference>
<accession>A0ABM1EZG3</accession>
<sequence length="167" mass="18456">MVFPAINYMLEYPRPMLPNVQLIGGLLAGPVRDLDGVEPYIAGAGERPVIFVSFGTFASSMEFLPKAVLHVFLETFGSLSDYFFVWTINRGGVDPIIPTNVRVFNRVPQNDILGHPRTVAFVTHGGKNGLWEAIYHAVPMVAMPLAADQYRNVAAMTNRGFGLRVDF</sequence>
<reference evidence="5" key="1">
    <citation type="submission" date="2025-08" db="UniProtKB">
        <authorList>
            <consortium name="RefSeq"/>
        </authorList>
    </citation>
    <scope>IDENTIFICATION</scope>
</reference>
<gene>
    <name evidence="5" type="primary">LOC106817436</name>
</gene>
<keyword evidence="4" id="KW-1185">Reference proteome</keyword>
<protein>
    <submittedName>
        <fullName evidence="5">UDP-glucuronosyltransferase 2B14-like</fullName>
    </submittedName>
</protein>
<dbReference type="RefSeq" id="XP_014677584.1">
    <property type="nucleotide sequence ID" value="XM_014822098.1"/>
</dbReference>
<comment type="similarity">
    <text evidence="1">Belongs to the UDP-glycosyltransferase family.</text>
</comment>
<organism evidence="4 5">
    <name type="scientific">Priapulus caudatus</name>
    <name type="common">Priapulid worm</name>
    <dbReference type="NCBI Taxonomy" id="37621"/>
    <lineage>
        <taxon>Eukaryota</taxon>
        <taxon>Metazoa</taxon>
        <taxon>Ecdysozoa</taxon>
        <taxon>Scalidophora</taxon>
        <taxon>Priapulida</taxon>
        <taxon>Priapulimorpha</taxon>
        <taxon>Priapulimorphida</taxon>
        <taxon>Priapulidae</taxon>
        <taxon>Priapulus</taxon>
    </lineage>
</organism>
<evidence type="ECO:0000256" key="3">
    <source>
        <dbReference type="ARBA" id="ARBA00022679"/>
    </source>
</evidence>
<dbReference type="PANTHER" id="PTHR48043">
    <property type="entry name" value="EG:EG0003.4 PROTEIN-RELATED"/>
    <property type="match status" value="1"/>
</dbReference>
<dbReference type="Proteomes" id="UP000695022">
    <property type="component" value="Unplaced"/>
</dbReference>
<evidence type="ECO:0000313" key="4">
    <source>
        <dbReference type="Proteomes" id="UP000695022"/>
    </source>
</evidence>
<keyword evidence="2" id="KW-0328">Glycosyltransferase</keyword>
<dbReference type="GeneID" id="106817436"/>
<dbReference type="Gene3D" id="3.40.50.2000">
    <property type="entry name" value="Glycogen Phosphorylase B"/>
    <property type="match status" value="1"/>
</dbReference>
<evidence type="ECO:0000313" key="5">
    <source>
        <dbReference type="RefSeq" id="XP_014677584.1"/>
    </source>
</evidence>
<name>A0ABM1EZG3_PRICU</name>
<dbReference type="InterPro" id="IPR002213">
    <property type="entry name" value="UDP_glucos_trans"/>
</dbReference>
<keyword evidence="3" id="KW-0808">Transferase</keyword>